<organism evidence="1 2">
    <name type="scientific">Caerostris extrusa</name>
    <name type="common">Bark spider</name>
    <name type="synonym">Caerostris bankana</name>
    <dbReference type="NCBI Taxonomy" id="172846"/>
    <lineage>
        <taxon>Eukaryota</taxon>
        <taxon>Metazoa</taxon>
        <taxon>Ecdysozoa</taxon>
        <taxon>Arthropoda</taxon>
        <taxon>Chelicerata</taxon>
        <taxon>Arachnida</taxon>
        <taxon>Araneae</taxon>
        <taxon>Araneomorphae</taxon>
        <taxon>Entelegynae</taxon>
        <taxon>Araneoidea</taxon>
        <taxon>Araneidae</taxon>
        <taxon>Caerostris</taxon>
    </lineage>
</organism>
<comment type="caution">
    <text evidence="1">The sequence shown here is derived from an EMBL/GenBank/DDBJ whole genome shotgun (WGS) entry which is preliminary data.</text>
</comment>
<protein>
    <submittedName>
        <fullName evidence="1">Uncharacterized protein</fullName>
    </submittedName>
</protein>
<accession>A0AAV4M7Y4</accession>
<reference evidence="1 2" key="1">
    <citation type="submission" date="2021-06" db="EMBL/GenBank/DDBJ databases">
        <title>Caerostris extrusa draft genome.</title>
        <authorList>
            <person name="Kono N."/>
            <person name="Arakawa K."/>
        </authorList>
    </citation>
    <scope>NUCLEOTIDE SEQUENCE [LARGE SCALE GENOMIC DNA]</scope>
</reference>
<evidence type="ECO:0000313" key="1">
    <source>
        <dbReference type="EMBL" id="GIX68196.1"/>
    </source>
</evidence>
<dbReference type="Proteomes" id="UP001054945">
    <property type="component" value="Unassembled WGS sequence"/>
</dbReference>
<dbReference type="AlphaFoldDB" id="A0AAV4M7Y4"/>
<proteinExistence type="predicted"/>
<dbReference type="EMBL" id="BPLR01001936">
    <property type="protein sequence ID" value="GIX68196.1"/>
    <property type="molecule type" value="Genomic_DNA"/>
</dbReference>
<sequence length="73" mass="8713">MKMKHNINTQNRNKYLPRITLQQRVNAISQRNQTLVQKFQPKCPKRKRLVEMATQTIPWTQRVHTTAVRSKTV</sequence>
<gene>
    <name evidence="1" type="ORF">CEXT_4501</name>
</gene>
<keyword evidence="2" id="KW-1185">Reference proteome</keyword>
<name>A0AAV4M7Y4_CAEEX</name>
<evidence type="ECO:0000313" key="2">
    <source>
        <dbReference type="Proteomes" id="UP001054945"/>
    </source>
</evidence>